<keyword evidence="1" id="KW-0472">Membrane</keyword>
<evidence type="ECO:0000313" key="2">
    <source>
        <dbReference type="EMBL" id="NEN07806.1"/>
    </source>
</evidence>
<dbReference type="EMBL" id="JAAGWY010000005">
    <property type="protein sequence ID" value="NEN07806.1"/>
    <property type="molecule type" value="Genomic_DNA"/>
</dbReference>
<reference evidence="2 3" key="1">
    <citation type="journal article" date="2014" name="J. Microbiol.">
        <title>Diaminobutyricibacter tongyongensis gen. nov., sp. nov. and Homoserinibacter gongjuensis gen. nov., sp. nov. belong to the family Microbacteriaceae.</title>
        <authorList>
            <person name="Kim S.J."/>
            <person name="Ahn J.H."/>
            <person name="Weon H.Y."/>
            <person name="Hamada M."/>
            <person name="Suzuki K."/>
            <person name="Kwon S.W."/>
        </authorList>
    </citation>
    <scope>NUCLEOTIDE SEQUENCE [LARGE SCALE GENOMIC DNA]</scope>
    <source>
        <strain evidence="2 3">NBRC 108724</strain>
    </source>
</reference>
<gene>
    <name evidence="2" type="ORF">G3T36_18275</name>
</gene>
<organism evidence="2 3">
    <name type="scientific">Leifsonia tongyongensis</name>
    <dbReference type="NCBI Taxonomy" id="1268043"/>
    <lineage>
        <taxon>Bacteria</taxon>
        <taxon>Bacillati</taxon>
        <taxon>Actinomycetota</taxon>
        <taxon>Actinomycetes</taxon>
        <taxon>Micrococcales</taxon>
        <taxon>Microbacteriaceae</taxon>
        <taxon>Leifsonia</taxon>
    </lineage>
</organism>
<sequence>MTNLWIPAIAVVGLIACGIVWPMAIRHDRRVGDEREAAGKPRSPIPIWIVLVAAIAMIIGGNLLYNSH</sequence>
<name>A0A6L9Y2K5_9MICO</name>
<dbReference type="Proteomes" id="UP000474967">
    <property type="component" value="Unassembled WGS sequence"/>
</dbReference>
<protein>
    <submittedName>
        <fullName evidence="2">Uncharacterized protein</fullName>
    </submittedName>
</protein>
<keyword evidence="1" id="KW-0812">Transmembrane</keyword>
<feature type="transmembrane region" description="Helical" evidence="1">
    <location>
        <begin position="45"/>
        <end position="65"/>
    </location>
</feature>
<evidence type="ECO:0000313" key="3">
    <source>
        <dbReference type="Proteomes" id="UP000474967"/>
    </source>
</evidence>
<dbReference type="RefSeq" id="WP_163291291.1">
    <property type="nucleotide sequence ID" value="NZ_JAAGWY010000005.1"/>
</dbReference>
<keyword evidence="1" id="KW-1133">Transmembrane helix</keyword>
<accession>A0A6L9Y2K5</accession>
<evidence type="ECO:0000256" key="1">
    <source>
        <dbReference type="SAM" id="Phobius"/>
    </source>
</evidence>
<proteinExistence type="predicted"/>
<keyword evidence="3" id="KW-1185">Reference proteome</keyword>
<dbReference type="AlphaFoldDB" id="A0A6L9Y2K5"/>
<feature type="transmembrane region" description="Helical" evidence="1">
    <location>
        <begin position="6"/>
        <end position="24"/>
    </location>
</feature>
<comment type="caution">
    <text evidence="2">The sequence shown here is derived from an EMBL/GenBank/DDBJ whole genome shotgun (WGS) entry which is preliminary data.</text>
</comment>